<dbReference type="PANTHER" id="PTHR35561">
    <property type="entry name" value="RNA 2',3'-CYCLIC PHOSPHODIESTERASE"/>
    <property type="match status" value="1"/>
</dbReference>
<feature type="short sequence motif" description="HXTX 2" evidence="2">
    <location>
        <begin position="134"/>
        <end position="137"/>
    </location>
</feature>
<dbReference type="InterPro" id="IPR009097">
    <property type="entry name" value="Cyclic_Pdiesterase"/>
</dbReference>
<evidence type="ECO:0000313" key="4">
    <source>
        <dbReference type="Proteomes" id="UP001185028"/>
    </source>
</evidence>
<dbReference type="Pfam" id="PF13563">
    <property type="entry name" value="2_5_RNA_ligase2"/>
    <property type="match status" value="1"/>
</dbReference>
<evidence type="ECO:0000313" key="3">
    <source>
        <dbReference type="EMBL" id="MDR6243368.1"/>
    </source>
</evidence>
<comment type="caution">
    <text evidence="3">The sequence shown here is derived from an EMBL/GenBank/DDBJ whole genome shotgun (WGS) entry which is preliminary data.</text>
</comment>
<name>A0ABU1IYS6_9BACL</name>
<dbReference type="PANTHER" id="PTHR35561:SF1">
    <property type="entry name" value="RNA 2',3'-CYCLIC PHOSPHODIESTERASE"/>
    <property type="match status" value="1"/>
</dbReference>
<dbReference type="NCBIfam" id="TIGR02258">
    <property type="entry name" value="2_5_ligase"/>
    <property type="match status" value="1"/>
</dbReference>
<keyword evidence="3" id="KW-0436">Ligase</keyword>
<feature type="short sequence motif" description="HXTX 1" evidence="2">
    <location>
        <begin position="47"/>
        <end position="50"/>
    </location>
</feature>
<feature type="active site" description="Proton donor" evidence="2">
    <location>
        <position position="47"/>
    </location>
</feature>
<dbReference type="RefSeq" id="WP_188773571.1">
    <property type="nucleotide sequence ID" value="NZ_BMMB01000001.1"/>
</dbReference>
<sequence>MATGIDQERVFAAIAVKEEAQERLAAWSLWMQQHYTFRKWTAAADFHITLQFYGDVDRARLPELSQTLAAAVAAHSPFQLQLGDAGYFGLPERPRVWWIDPEGDRSALSALQQDIVHACEAIGYKAENRPYHPHITVARKYAGTEPFQAPAMEELQRQTAAWQVDQVALYCTRMEQIPMYELAGCFPLTGDELL</sequence>
<comment type="function">
    <text evidence="2">Hydrolyzes RNA 2',3'-cyclic phosphodiester to an RNA 2'-phosphomonoester.</text>
</comment>
<dbReference type="EMBL" id="JAVDQH010000004">
    <property type="protein sequence ID" value="MDR6243368.1"/>
    <property type="molecule type" value="Genomic_DNA"/>
</dbReference>
<dbReference type="Proteomes" id="UP001185028">
    <property type="component" value="Unassembled WGS sequence"/>
</dbReference>
<evidence type="ECO:0000256" key="1">
    <source>
        <dbReference type="ARBA" id="ARBA00022801"/>
    </source>
</evidence>
<dbReference type="HAMAP" id="MF_01940">
    <property type="entry name" value="RNA_CPDase"/>
    <property type="match status" value="1"/>
</dbReference>
<gene>
    <name evidence="3" type="ORF">JOC58_001255</name>
</gene>
<dbReference type="SUPFAM" id="SSF55144">
    <property type="entry name" value="LigT-like"/>
    <property type="match status" value="1"/>
</dbReference>
<dbReference type="GO" id="GO:0016874">
    <property type="term" value="F:ligase activity"/>
    <property type="evidence" value="ECO:0007669"/>
    <property type="project" value="UniProtKB-KW"/>
</dbReference>
<evidence type="ECO:0000256" key="2">
    <source>
        <dbReference type="HAMAP-Rule" id="MF_01940"/>
    </source>
</evidence>
<comment type="similarity">
    <text evidence="2">Belongs to the 2H phosphoesterase superfamily. ThpR family.</text>
</comment>
<comment type="catalytic activity">
    <reaction evidence="2">
        <text>a 3'-end 2',3'-cyclophospho-ribonucleotide-RNA + H2O = a 3'-end 2'-phospho-ribonucleotide-RNA + H(+)</text>
        <dbReference type="Rhea" id="RHEA:11828"/>
        <dbReference type="Rhea" id="RHEA-COMP:10464"/>
        <dbReference type="Rhea" id="RHEA-COMP:17353"/>
        <dbReference type="ChEBI" id="CHEBI:15377"/>
        <dbReference type="ChEBI" id="CHEBI:15378"/>
        <dbReference type="ChEBI" id="CHEBI:83064"/>
        <dbReference type="ChEBI" id="CHEBI:173113"/>
        <dbReference type="EC" id="3.1.4.58"/>
    </reaction>
</comment>
<keyword evidence="4" id="KW-1185">Reference proteome</keyword>
<keyword evidence="1 2" id="KW-0378">Hydrolase</keyword>
<dbReference type="InterPro" id="IPR004175">
    <property type="entry name" value="RNA_CPDase"/>
</dbReference>
<accession>A0ABU1IYS6</accession>
<dbReference type="EC" id="3.1.4.58" evidence="2"/>
<dbReference type="Gene3D" id="3.90.1140.10">
    <property type="entry name" value="Cyclic phosphodiesterase"/>
    <property type="match status" value="1"/>
</dbReference>
<feature type="active site" description="Proton acceptor" evidence="2">
    <location>
        <position position="134"/>
    </location>
</feature>
<reference evidence="3 4" key="1">
    <citation type="submission" date="2023-07" db="EMBL/GenBank/DDBJ databases">
        <title>Genomic Encyclopedia of Type Strains, Phase IV (KMG-IV): sequencing the most valuable type-strain genomes for metagenomic binning, comparative biology and taxonomic classification.</title>
        <authorList>
            <person name="Goeker M."/>
        </authorList>
    </citation>
    <scope>NUCLEOTIDE SEQUENCE [LARGE SCALE GENOMIC DNA]</scope>
    <source>
        <strain evidence="3 4">DSM 22170</strain>
    </source>
</reference>
<organism evidence="3 4">
    <name type="scientific">Paenibacillus hunanensis</name>
    <dbReference type="NCBI Taxonomy" id="539262"/>
    <lineage>
        <taxon>Bacteria</taxon>
        <taxon>Bacillati</taxon>
        <taxon>Bacillota</taxon>
        <taxon>Bacilli</taxon>
        <taxon>Bacillales</taxon>
        <taxon>Paenibacillaceae</taxon>
        <taxon>Paenibacillus</taxon>
    </lineage>
</organism>
<proteinExistence type="inferred from homology"/>
<protein>
    <recommendedName>
        <fullName evidence="2">RNA 2',3'-cyclic phosphodiesterase</fullName>
        <shortName evidence="2">RNA 2',3'-CPDase</shortName>
        <ecNumber evidence="2">3.1.4.58</ecNumber>
    </recommendedName>
</protein>